<sequence length="155" mass="17408">MEQEHKGLEQAKSLWITDSQKHSFPAVDEDLTADVIIVGGGITGIATAFEMTERGLDVIIIDADQLLQGTTGHTTAKITSQHDVYYHELVQQIGMPKARLYVEANEKAKELIQARVKKYDIDCQLEVKDAYLYTKEESGVKKIKKGIRCLQTAWD</sequence>
<dbReference type="Pfam" id="PF01266">
    <property type="entry name" value="DAO"/>
    <property type="match status" value="1"/>
</dbReference>
<evidence type="ECO:0000259" key="1">
    <source>
        <dbReference type="Pfam" id="PF01266"/>
    </source>
</evidence>
<protein>
    <recommendedName>
        <fullName evidence="1">FAD dependent oxidoreductase domain-containing protein</fullName>
    </recommendedName>
</protein>
<accession>A0AB34QTB4</accession>
<gene>
    <name evidence="2" type="ORF">B4127_1051</name>
</gene>
<dbReference type="Proteomes" id="UP000031978">
    <property type="component" value="Unassembled WGS sequence"/>
</dbReference>
<evidence type="ECO:0000313" key="3">
    <source>
        <dbReference type="Proteomes" id="UP000031978"/>
    </source>
</evidence>
<dbReference type="PANTHER" id="PTHR13847">
    <property type="entry name" value="SARCOSINE DEHYDROGENASE-RELATED"/>
    <property type="match status" value="1"/>
</dbReference>
<dbReference type="Gene3D" id="3.50.50.60">
    <property type="entry name" value="FAD/NAD(P)-binding domain"/>
    <property type="match status" value="1"/>
</dbReference>
<reference evidence="2 3" key="1">
    <citation type="submission" date="2014-12" db="EMBL/GenBank/DDBJ databases">
        <title>Draft Genome Sequences of Five Spore-Forming Food Isolates of Bacillus pumilus.</title>
        <authorList>
            <person name="de Jong A."/>
            <person name="van Heel A.J."/>
            <person name="Montalban-Lopez M."/>
            <person name="Krawczyk A.O."/>
            <person name="Berendsen E.M."/>
            <person name="Wells-Bennik M."/>
            <person name="Kuipers O.P."/>
        </authorList>
    </citation>
    <scope>NUCLEOTIDE SEQUENCE [LARGE SCALE GENOMIC DNA]</scope>
    <source>
        <strain evidence="2 3">B4127</strain>
    </source>
</reference>
<evidence type="ECO:0000313" key="2">
    <source>
        <dbReference type="EMBL" id="KIL17970.1"/>
    </source>
</evidence>
<dbReference type="PANTHER" id="PTHR13847:SF274">
    <property type="entry name" value="RIESKE 2FE-2S IRON-SULFUR PROTEIN YHFW-RELATED"/>
    <property type="match status" value="1"/>
</dbReference>
<proteinExistence type="predicted"/>
<comment type="caution">
    <text evidence="2">The sequence shown here is derived from an EMBL/GenBank/DDBJ whole genome shotgun (WGS) entry which is preliminary data.</text>
</comment>
<dbReference type="SUPFAM" id="SSF51905">
    <property type="entry name" value="FAD/NAD(P)-binding domain"/>
    <property type="match status" value="1"/>
</dbReference>
<dbReference type="GO" id="GO:0005737">
    <property type="term" value="C:cytoplasm"/>
    <property type="evidence" value="ECO:0007669"/>
    <property type="project" value="TreeGrafter"/>
</dbReference>
<dbReference type="InterPro" id="IPR006076">
    <property type="entry name" value="FAD-dep_OxRdtase"/>
</dbReference>
<organism evidence="2 3">
    <name type="scientific">Bacillus pumilus</name>
    <name type="common">Bacillus mesentericus</name>
    <dbReference type="NCBI Taxonomy" id="1408"/>
    <lineage>
        <taxon>Bacteria</taxon>
        <taxon>Bacillati</taxon>
        <taxon>Bacillota</taxon>
        <taxon>Bacilli</taxon>
        <taxon>Bacillales</taxon>
        <taxon>Bacillaceae</taxon>
        <taxon>Bacillus</taxon>
    </lineage>
</organism>
<dbReference type="EMBL" id="JXCL01000025">
    <property type="protein sequence ID" value="KIL17970.1"/>
    <property type="molecule type" value="Genomic_DNA"/>
</dbReference>
<name>A0AB34QTB4_BACPU</name>
<feature type="domain" description="FAD dependent oxidoreductase" evidence="1">
    <location>
        <begin position="34"/>
        <end position="145"/>
    </location>
</feature>
<dbReference type="AlphaFoldDB" id="A0AB34QTB4"/>
<dbReference type="InterPro" id="IPR036188">
    <property type="entry name" value="FAD/NAD-bd_sf"/>
</dbReference>
<dbReference type="Gene3D" id="3.30.9.10">
    <property type="entry name" value="D-Amino Acid Oxidase, subunit A, domain 2"/>
    <property type="match status" value="1"/>
</dbReference>